<keyword evidence="3" id="KW-1185">Reference proteome</keyword>
<name>A0ABN1U1R6_9ACTN</name>
<organism evidence="2 3">
    <name type="scientific">Kitasatospora arboriphila</name>
    <dbReference type="NCBI Taxonomy" id="258052"/>
    <lineage>
        <taxon>Bacteria</taxon>
        <taxon>Bacillati</taxon>
        <taxon>Actinomycetota</taxon>
        <taxon>Actinomycetes</taxon>
        <taxon>Kitasatosporales</taxon>
        <taxon>Streptomycetaceae</taxon>
        <taxon>Kitasatospora</taxon>
    </lineage>
</organism>
<evidence type="ECO:0000313" key="3">
    <source>
        <dbReference type="Proteomes" id="UP001499987"/>
    </source>
</evidence>
<dbReference type="EMBL" id="BAAALD010000080">
    <property type="protein sequence ID" value="GAA1110817.1"/>
    <property type="molecule type" value="Genomic_DNA"/>
</dbReference>
<evidence type="ECO:0000256" key="1">
    <source>
        <dbReference type="SAM" id="MobiDB-lite"/>
    </source>
</evidence>
<dbReference type="RefSeq" id="WP_344626856.1">
    <property type="nucleotide sequence ID" value="NZ_BAAALD010000080.1"/>
</dbReference>
<gene>
    <name evidence="2" type="ORF">GCM10009663_60290</name>
</gene>
<proteinExistence type="predicted"/>
<evidence type="ECO:0000313" key="2">
    <source>
        <dbReference type="EMBL" id="GAA1110817.1"/>
    </source>
</evidence>
<comment type="caution">
    <text evidence="2">The sequence shown here is derived from an EMBL/GenBank/DDBJ whole genome shotgun (WGS) entry which is preliminary data.</text>
</comment>
<reference evidence="2 3" key="1">
    <citation type="journal article" date="2019" name="Int. J. Syst. Evol. Microbiol.">
        <title>The Global Catalogue of Microorganisms (GCM) 10K type strain sequencing project: providing services to taxonomists for standard genome sequencing and annotation.</title>
        <authorList>
            <consortium name="The Broad Institute Genomics Platform"/>
            <consortium name="The Broad Institute Genome Sequencing Center for Infectious Disease"/>
            <person name="Wu L."/>
            <person name="Ma J."/>
        </authorList>
    </citation>
    <scope>NUCLEOTIDE SEQUENCE [LARGE SCALE GENOMIC DNA]</scope>
    <source>
        <strain evidence="2 3">JCM 13002</strain>
    </source>
</reference>
<sequence length="79" mass="7524">MRQESGLEGVDLADTAGRPDPPGEGQSLVCGGGAVVDLALSEEAFGFVGEEDGAGFVAGCGQEGDALGDLVVGGAGASA</sequence>
<dbReference type="Proteomes" id="UP001499987">
    <property type="component" value="Unassembled WGS sequence"/>
</dbReference>
<accession>A0ABN1U1R6</accession>
<feature type="region of interest" description="Disordered" evidence="1">
    <location>
        <begin position="1"/>
        <end position="28"/>
    </location>
</feature>
<protein>
    <submittedName>
        <fullName evidence="2">Uncharacterized protein</fullName>
    </submittedName>
</protein>